<evidence type="ECO:0000313" key="3">
    <source>
        <dbReference type="Proteomes" id="UP001595190"/>
    </source>
</evidence>
<dbReference type="EMBL" id="JBHGPK010000011">
    <property type="protein sequence ID" value="MFC2252518.1"/>
    <property type="molecule type" value="Genomic_DNA"/>
</dbReference>
<gene>
    <name evidence="2" type="ORF">ACETRX_22975</name>
</gene>
<feature type="transmembrane region" description="Helical" evidence="1">
    <location>
        <begin position="17"/>
        <end position="35"/>
    </location>
</feature>
<keyword evidence="1" id="KW-1133">Transmembrane helix</keyword>
<sequence length="119" mass="12519">MIATAVAFLTTSKLGRAIGVVALVLLALGGVYLAGRHDQARKAEIAALEARLAIKTADLQISMALAGIAQDEIRASEQAAAANQDKIDDYEKALAERPDARCVLGADDVRRLRALNPAP</sequence>
<organism evidence="2 3">
    <name type="scientific">Labrys neptuniae</name>
    <dbReference type="NCBI Taxonomy" id="376174"/>
    <lineage>
        <taxon>Bacteria</taxon>
        <taxon>Pseudomonadati</taxon>
        <taxon>Pseudomonadota</taxon>
        <taxon>Alphaproteobacteria</taxon>
        <taxon>Hyphomicrobiales</taxon>
        <taxon>Xanthobacteraceae</taxon>
        <taxon>Labrys</taxon>
    </lineage>
</organism>
<comment type="caution">
    <text evidence="2">The sequence shown here is derived from an EMBL/GenBank/DDBJ whole genome shotgun (WGS) entry which is preliminary data.</text>
</comment>
<name>A0ABV6ZK03_9HYPH</name>
<keyword evidence="1" id="KW-0812">Transmembrane</keyword>
<proteinExistence type="predicted"/>
<protein>
    <recommendedName>
        <fullName evidence="4">DUF2570 domain-containing protein</fullName>
    </recommendedName>
</protein>
<evidence type="ECO:0008006" key="4">
    <source>
        <dbReference type="Google" id="ProtNLM"/>
    </source>
</evidence>
<dbReference type="Proteomes" id="UP001595190">
    <property type="component" value="Unassembled WGS sequence"/>
</dbReference>
<dbReference type="RefSeq" id="WP_394313149.1">
    <property type="nucleotide sequence ID" value="NZ_JBHGPK010000011.1"/>
</dbReference>
<keyword evidence="1" id="KW-0472">Membrane</keyword>
<reference evidence="2 3" key="1">
    <citation type="submission" date="2024-09" db="EMBL/GenBank/DDBJ databases">
        <title>Description of Labrys sedimenti sp. nov., isolated from a diclofenac-degrading enrichment culture, and genome-based reclassification of Labrys portucalensis as a later heterotypic synonym of Labrys neptuniae.</title>
        <authorList>
            <person name="Tancsics A."/>
            <person name="Csepanyi A."/>
        </authorList>
    </citation>
    <scope>NUCLEOTIDE SEQUENCE [LARGE SCALE GENOMIC DNA]</scope>
    <source>
        <strain evidence="2 3">LMG 23412</strain>
    </source>
</reference>
<evidence type="ECO:0000313" key="2">
    <source>
        <dbReference type="EMBL" id="MFC2252518.1"/>
    </source>
</evidence>
<accession>A0ABV6ZK03</accession>
<evidence type="ECO:0000256" key="1">
    <source>
        <dbReference type="SAM" id="Phobius"/>
    </source>
</evidence>